<evidence type="ECO:0000256" key="5">
    <source>
        <dbReference type="ARBA" id="ARBA00023002"/>
    </source>
</evidence>
<dbReference type="Pfam" id="PF00441">
    <property type="entry name" value="Acyl-CoA_dh_1"/>
    <property type="match status" value="1"/>
</dbReference>
<gene>
    <name evidence="7" type="ORF">CLV71_105500</name>
</gene>
<evidence type="ECO:0000313" key="8">
    <source>
        <dbReference type="Proteomes" id="UP000294927"/>
    </source>
</evidence>
<evidence type="ECO:0000256" key="3">
    <source>
        <dbReference type="ARBA" id="ARBA00022630"/>
    </source>
</evidence>
<evidence type="ECO:0000313" key="7">
    <source>
        <dbReference type="EMBL" id="TDV52368.1"/>
    </source>
</evidence>
<dbReference type="Gene3D" id="1.20.140.10">
    <property type="entry name" value="Butyryl-CoA Dehydrogenase, subunit A, domain 3"/>
    <property type="match status" value="1"/>
</dbReference>
<dbReference type="Proteomes" id="UP000294927">
    <property type="component" value="Unassembled WGS sequence"/>
</dbReference>
<dbReference type="SUPFAM" id="SSF47203">
    <property type="entry name" value="Acyl-CoA dehydrogenase C-terminal domain-like"/>
    <property type="match status" value="1"/>
</dbReference>
<keyword evidence="4" id="KW-0274">FAD</keyword>
<dbReference type="GO" id="GO:0050660">
    <property type="term" value="F:flavin adenine dinucleotide binding"/>
    <property type="evidence" value="ECO:0007669"/>
    <property type="project" value="InterPro"/>
</dbReference>
<organism evidence="7 8">
    <name type="scientific">Actinophytocola oryzae</name>
    <dbReference type="NCBI Taxonomy" id="502181"/>
    <lineage>
        <taxon>Bacteria</taxon>
        <taxon>Bacillati</taxon>
        <taxon>Actinomycetota</taxon>
        <taxon>Actinomycetes</taxon>
        <taxon>Pseudonocardiales</taxon>
        <taxon>Pseudonocardiaceae</taxon>
    </lineage>
</organism>
<dbReference type="PANTHER" id="PTHR43884:SF20">
    <property type="entry name" value="ACYL-COA DEHYDROGENASE FADE28"/>
    <property type="match status" value="1"/>
</dbReference>
<keyword evidence="3" id="KW-0285">Flavoprotein</keyword>
<dbReference type="GO" id="GO:0003995">
    <property type="term" value="F:acyl-CoA dehydrogenase activity"/>
    <property type="evidence" value="ECO:0007669"/>
    <property type="project" value="TreeGrafter"/>
</dbReference>
<dbReference type="AlphaFoldDB" id="A0A4R7VS95"/>
<proteinExistence type="inferred from homology"/>
<dbReference type="InterPro" id="IPR036250">
    <property type="entry name" value="AcylCo_DH-like_C"/>
</dbReference>
<dbReference type="InterPro" id="IPR009100">
    <property type="entry name" value="AcylCoA_DH/oxidase_NM_dom_sf"/>
</dbReference>
<reference evidence="7 8" key="1">
    <citation type="submission" date="2019-03" db="EMBL/GenBank/DDBJ databases">
        <title>Genomic Encyclopedia of Archaeal and Bacterial Type Strains, Phase II (KMG-II): from individual species to whole genera.</title>
        <authorList>
            <person name="Goeker M."/>
        </authorList>
    </citation>
    <scope>NUCLEOTIDE SEQUENCE [LARGE SCALE GENOMIC DNA]</scope>
    <source>
        <strain evidence="7 8">DSM 45499</strain>
    </source>
</reference>
<evidence type="ECO:0000256" key="4">
    <source>
        <dbReference type="ARBA" id="ARBA00022827"/>
    </source>
</evidence>
<comment type="cofactor">
    <cofactor evidence="1">
        <name>FAD</name>
        <dbReference type="ChEBI" id="CHEBI:57692"/>
    </cofactor>
</comment>
<keyword evidence="8" id="KW-1185">Reference proteome</keyword>
<accession>A0A4R7VS95</accession>
<evidence type="ECO:0000256" key="1">
    <source>
        <dbReference type="ARBA" id="ARBA00001974"/>
    </source>
</evidence>
<dbReference type="PANTHER" id="PTHR43884">
    <property type="entry name" value="ACYL-COA DEHYDROGENASE"/>
    <property type="match status" value="1"/>
</dbReference>
<dbReference type="SUPFAM" id="SSF56645">
    <property type="entry name" value="Acyl-CoA dehydrogenase NM domain-like"/>
    <property type="match status" value="1"/>
</dbReference>
<evidence type="ECO:0000256" key="2">
    <source>
        <dbReference type="ARBA" id="ARBA00009347"/>
    </source>
</evidence>
<sequence length="295" mass="31305">MRFTTSPEQRELAASVHALLSDVGVPAAIRAWAAGEHTSGLEILAKLAKVGVGELSEYPVELVVVFEELGRHAVPGPLIESYAVVPALGLTAELATVAVPPHVPYALDADVATPFVVVGDTVHHAEVGTPLTSVDPARRLFEVRPGEWAGTATDVLHLGALCQAAQLVGLGRGLLEQSTDHVTQRRQFGRAVGEFQAVKHHLADVQVALEFARPLVHAAAVTGSERDVSAARVAAADAAYLAARAALQVHGAIGFTQEHDLSLWLLKVRALRSAWGTQTYHRRRVLDAVTSPGSR</sequence>
<comment type="caution">
    <text evidence="7">The sequence shown here is derived from an EMBL/GenBank/DDBJ whole genome shotgun (WGS) entry which is preliminary data.</text>
</comment>
<feature type="domain" description="Acyl-CoA dehydrogenase/oxidase C-terminal" evidence="6">
    <location>
        <begin position="152"/>
        <end position="288"/>
    </location>
</feature>
<dbReference type="OrthoDB" id="8677713at2"/>
<comment type="similarity">
    <text evidence="2">Belongs to the acyl-CoA dehydrogenase family.</text>
</comment>
<dbReference type="Gene3D" id="1.10.540.10">
    <property type="entry name" value="Acyl-CoA dehydrogenase/oxidase, N-terminal domain"/>
    <property type="match status" value="1"/>
</dbReference>
<protein>
    <recommendedName>
        <fullName evidence="6">Acyl-CoA dehydrogenase/oxidase C-terminal domain-containing protein</fullName>
    </recommendedName>
</protein>
<dbReference type="InterPro" id="IPR009075">
    <property type="entry name" value="AcylCo_DH/oxidase_C"/>
</dbReference>
<name>A0A4R7VS95_9PSEU</name>
<dbReference type="InterPro" id="IPR037069">
    <property type="entry name" value="AcylCoA_DH/ox_N_sf"/>
</dbReference>
<keyword evidence="5" id="KW-0560">Oxidoreductase</keyword>
<dbReference type="RefSeq" id="WP_133903733.1">
    <property type="nucleotide sequence ID" value="NZ_SOCP01000005.1"/>
</dbReference>
<evidence type="ECO:0000259" key="6">
    <source>
        <dbReference type="Pfam" id="PF00441"/>
    </source>
</evidence>
<dbReference type="EMBL" id="SOCP01000005">
    <property type="protein sequence ID" value="TDV52368.1"/>
    <property type="molecule type" value="Genomic_DNA"/>
</dbReference>